<keyword evidence="2" id="KW-1185">Reference proteome</keyword>
<comment type="caution">
    <text evidence="1">The sequence shown here is derived from an EMBL/GenBank/DDBJ whole genome shotgun (WGS) entry which is preliminary data.</text>
</comment>
<name>A0AAD6RQX0_9ROSI</name>
<evidence type="ECO:0000313" key="2">
    <source>
        <dbReference type="Proteomes" id="UP001164929"/>
    </source>
</evidence>
<evidence type="ECO:0000313" key="1">
    <source>
        <dbReference type="EMBL" id="KAJ7013471.1"/>
    </source>
</evidence>
<protein>
    <submittedName>
        <fullName evidence="1">Uncharacterized protein</fullName>
    </submittedName>
</protein>
<accession>A0AAD6RQX0</accession>
<gene>
    <name evidence="1" type="ORF">NC653_003216</name>
</gene>
<organism evidence="1 2">
    <name type="scientific">Populus alba x Populus x berolinensis</name>
    <dbReference type="NCBI Taxonomy" id="444605"/>
    <lineage>
        <taxon>Eukaryota</taxon>
        <taxon>Viridiplantae</taxon>
        <taxon>Streptophyta</taxon>
        <taxon>Embryophyta</taxon>
        <taxon>Tracheophyta</taxon>
        <taxon>Spermatophyta</taxon>
        <taxon>Magnoliopsida</taxon>
        <taxon>eudicotyledons</taxon>
        <taxon>Gunneridae</taxon>
        <taxon>Pentapetalae</taxon>
        <taxon>rosids</taxon>
        <taxon>fabids</taxon>
        <taxon>Malpighiales</taxon>
        <taxon>Salicaceae</taxon>
        <taxon>Saliceae</taxon>
        <taxon>Populus</taxon>
    </lineage>
</organism>
<dbReference type="EMBL" id="JAQIZT010000001">
    <property type="protein sequence ID" value="KAJ7013471.1"/>
    <property type="molecule type" value="Genomic_DNA"/>
</dbReference>
<proteinExistence type="predicted"/>
<dbReference type="AlphaFoldDB" id="A0AAD6RQX0"/>
<sequence length="38" mass="4189">MASAMTSRASHFELKFLKSQEEDIAQRTGSSAHMLCTS</sequence>
<reference evidence="1 2" key="1">
    <citation type="journal article" date="2023" name="Mol. Ecol. Resour.">
        <title>Chromosome-level genome assembly of a triploid poplar Populus alba 'Berolinensis'.</title>
        <authorList>
            <person name="Chen S."/>
            <person name="Yu Y."/>
            <person name="Wang X."/>
            <person name="Wang S."/>
            <person name="Zhang T."/>
            <person name="Zhou Y."/>
            <person name="He R."/>
            <person name="Meng N."/>
            <person name="Wang Y."/>
            <person name="Liu W."/>
            <person name="Liu Z."/>
            <person name="Liu J."/>
            <person name="Guo Q."/>
            <person name="Huang H."/>
            <person name="Sederoff R.R."/>
            <person name="Wang G."/>
            <person name="Qu G."/>
            <person name="Chen S."/>
        </authorList>
    </citation>
    <scope>NUCLEOTIDE SEQUENCE [LARGE SCALE GENOMIC DNA]</scope>
    <source>
        <strain evidence="1">SC-2020</strain>
    </source>
</reference>
<dbReference type="Proteomes" id="UP001164929">
    <property type="component" value="Chromosome 1"/>
</dbReference>